<evidence type="ECO:0000313" key="3">
    <source>
        <dbReference type="Proteomes" id="UP000490980"/>
    </source>
</evidence>
<dbReference type="EMBL" id="JAARLZ010000001">
    <property type="protein sequence ID" value="NII04898.1"/>
    <property type="molecule type" value="Genomic_DNA"/>
</dbReference>
<gene>
    <name evidence="2" type="ORF">HBF25_00700</name>
</gene>
<dbReference type="AlphaFoldDB" id="A0A7X5U6Z4"/>
<proteinExistence type="predicted"/>
<dbReference type="Proteomes" id="UP000490980">
    <property type="component" value="Unassembled WGS sequence"/>
</dbReference>
<dbReference type="RefSeq" id="WP_166945610.1">
    <property type="nucleotide sequence ID" value="NZ_CP077072.1"/>
</dbReference>
<sequence>MANEKNRPPQHPGQNDPPEHPRNPTRQRETNDSGDPKDDSGEDNQQQK</sequence>
<name>A0A7X5U6Z4_9GAMM</name>
<keyword evidence="3" id="KW-1185">Reference proteome</keyword>
<evidence type="ECO:0000256" key="1">
    <source>
        <dbReference type="SAM" id="MobiDB-lite"/>
    </source>
</evidence>
<organism evidence="2 3">
    <name type="scientific">Luteibacter anthropi</name>
    <dbReference type="NCBI Taxonomy" id="564369"/>
    <lineage>
        <taxon>Bacteria</taxon>
        <taxon>Pseudomonadati</taxon>
        <taxon>Pseudomonadota</taxon>
        <taxon>Gammaproteobacteria</taxon>
        <taxon>Lysobacterales</taxon>
        <taxon>Rhodanobacteraceae</taxon>
        <taxon>Luteibacter</taxon>
    </lineage>
</organism>
<feature type="region of interest" description="Disordered" evidence="1">
    <location>
        <begin position="1"/>
        <end position="48"/>
    </location>
</feature>
<protein>
    <submittedName>
        <fullName evidence="2">Uncharacterized protein</fullName>
    </submittedName>
</protein>
<feature type="compositionally biased region" description="Basic and acidic residues" evidence="1">
    <location>
        <begin position="17"/>
        <end position="39"/>
    </location>
</feature>
<evidence type="ECO:0000313" key="2">
    <source>
        <dbReference type="EMBL" id="NII04898.1"/>
    </source>
</evidence>
<reference evidence="2 3" key="1">
    <citation type="submission" date="2020-03" db="EMBL/GenBank/DDBJ databases">
        <authorList>
            <person name="Lai Q."/>
        </authorList>
    </citation>
    <scope>NUCLEOTIDE SEQUENCE [LARGE SCALE GENOMIC DNA]</scope>
    <source>
        <strain evidence="2 3">CCUG 25036</strain>
    </source>
</reference>
<comment type="caution">
    <text evidence="2">The sequence shown here is derived from an EMBL/GenBank/DDBJ whole genome shotgun (WGS) entry which is preliminary data.</text>
</comment>
<accession>A0A7X5U6Z4</accession>